<sequence>MKYTILTIAFCLIAIVESQAQISAGVYRFSSNTFAAIGSDPDRKVFGEARIATGSRIGLEGTLGYNFVQREEVNFYSGFHLGVKNSNRDDFYLGVPFGLLLKPFSEARNFGFLLEASPILRTDSGSGSFRAGIGIKYTFR</sequence>
<keyword evidence="1" id="KW-0732">Signal</keyword>
<gene>
    <name evidence="2" type="ORF">KI659_06475</name>
</gene>
<feature type="chain" id="PRO_5042874222" evidence="1">
    <location>
        <begin position="21"/>
        <end position="140"/>
    </location>
</feature>
<dbReference type="RefSeq" id="WP_213944545.1">
    <property type="nucleotide sequence ID" value="NZ_JAHCMY010000002.1"/>
</dbReference>
<proteinExistence type="predicted"/>
<evidence type="ECO:0000313" key="3">
    <source>
        <dbReference type="Proteomes" id="UP001319104"/>
    </source>
</evidence>
<dbReference type="AlphaFoldDB" id="A0AAP2CI31"/>
<evidence type="ECO:0000313" key="2">
    <source>
        <dbReference type="EMBL" id="MBS9523661.1"/>
    </source>
</evidence>
<dbReference type="Proteomes" id="UP001319104">
    <property type="component" value="Unassembled WGS sequence"/>
</dbReference>
<dbReference type="EMBL" id="JAHCMY010000002">
    <property type="protein sequence ID" value="MBS9523661.1"/>
    <property type="molecule type" value="Genomic_DNA"/>
</dbReference>
<feature type="signal peptide" evidence="1">
    <location>
        <begin position="1"/>
        <end position="20"/>
    </location>
</feature>
<organism evidence="2 3">
    <name type="scientific">Litoribacter ruber</name>
    <dbReference type="NCBI Taxonomy" id="702568"/>
    <lineage>
        <taxon>Bacteria</taxon>
        <taxon>Pseudomonadati</taxon>
        <taxon>Bacteroidota</taxon>
        <taxon>Cytophagia</taxon>
        <taxon>Cytophagales</taxon>
        <taxon>Cyclobacteriaceae</taxon>
        <taxon>Litoribacter</taxon>
    </lineage>
</organism>
<evidence type="ECO:0000256" key="1">
    <source>
        <dbReference type="SAM" id="SignalP"/>
    </source>
</evidence>
<accession>A0AAP2CI31</accession>
<reference evidence="2 3" key="1">
    <citation type="submission" date="2021-05" db="EMBL/GenBank/DDBJ databases">
        <authorList>
            <person name="Zhang Z.D."/>
            <person name="Osman G."/>
        </authorList>
    </citation>
    <scope>NUCLEOTIDE SEQUENCE [LARGE SCALE GENOMIC DNA]</scope>
    <source>
        <strain evidence="2 3">KCTC 32217</strain>
    </source>
</reference>
<protein>
    <submittedName>
        <fullName evidence="2">Outer membrane insertion C- signal</fullName>
    </submittedName>
</protein>
<keyword evidence="3" id="KW-1185">Reference proteome</keyword>
<name>A0AAP2CI31_9BACT</name>
<comment type="caution">
    <text evidence="2">The sequence shown here is derived from an EMBL/GenBank/DDBJ whole genome shotgun (WGS) entry which is preliminary data.</text>
</comment>